<gene>
    <name evidence="8" type="ORF">BSTOLATCC_MIC20181</name>
</gene>
<name>A0AAU9JAY9_9CILI</name>
<keyword evidence="2" id="KW-0813">Transport</keyword>
<sequence>MEDKVQQLNTILDNIGWGRYSTFNFFVCGGAWLTLNYLNISISFLMRTAQNEWNLESYQVGLINATHMLGICIGSILFGFIGDRYGRVFSFKISGLLSIAGSVILAFSPNYETAVPLILIAGMGGGGEITAGGPTYIEACPPKKRWTLVLISTCWVIGAMFAAFIALVFELSNSFQVWRGVYLVGAIIEFLWWIPRLFLYESTRFLLIHNKIEECENVLRWK</sequence>
<comment type="subcellular location">
    <subcellularLocation>
        <location evidence="1">Membrane</location>
        <topology evidence="1">Multi-pass membrane protein</topology>
    </subcellularLocation>
</comment>
<reference evidence="8" key="1">
    <citation type="submission" date="2021-09" db="EMBL/GenBank/DDBJ databases">
        <authorList>
            <consortium name="AG Swart"/>
            <person name="Singh M."/>
            <person name="Singh A."/>
            <person name="Seah K."/>
            <person name="Emmerich C."/>
        </authorList>
    </citation>
    <scope>NUCLEOTIDE SEQUENCE</scope>
    <source>
        <strain evidence="8">ATCC30299</strain>
    </source>
</reference>
<feature type="transmembrane region" description="Helical" evidence="6">
    <location>
        <begin position="114"/>
        <end position="136"/>
    </location>
</feature>
<evidence type="ECO:0000259" key="7">
    <source>
        <dbReference type="PROSITE" id="PS50850"/>
    </source>
</evidence>
<dbReference type="InterPro" id="IPR036259">
    <property type="entry name" value="MFS_trans_sf"/>
</dbReference>
<feature type="transmembrane region" description="Helical" evidence="6">
    <location>
        <begin position="181"/>
        <end position="199"/>
    </location>
</feature>
<keyword evidence="5 6" id="KW-0472">Membrane</keyword>
<dbReference type="InterPro" id="IPR020846">
    <property type="entry name" value="MFS_dom"/>
</dbReference>
<evidence type="ECO:0000256" key="6">
    <source>
        <dbReference type="SAM" id="Phobius"/>
    </source>
</evidence>
<dbReference type="Proteomes" id="UP001162131">
    <property type="component" value="Unassembled WGS sequence"/>
</dbReference>
<dbReference type="GO" id="GO:0022857">
    <property type="term" value="F:transmembrane transporter activity"/>
    <property type="evidence" value="ECO:0007669"/>
    <property type="project" value="InterPro"/>
</dbReference>
<proteinExistence type="predicted"/>
<dbReference type="PANTHER" id="PTHR23511:SF5">
    <property type="entry name" value="MAJOR FACILITATOR-TYPE TRANSPORTER HXNZ-RELATED"/>
    <property type="match status" value="1"/>
</dbReference>
<organism evidence="8 9">
    <name type="scientific">Blepharisma stoltei</name>
    <dbReference type="NCBI Taxonomy" id="1481888"/>
    <lineage>
        <taxon>Eukaryota</taxon>
        <taxon>Sar</taxon>
        <taxon>Alveolata</taxon>
        <taxon>Ciliophora</taxon>
        <taxon>Postciliodesmatophora</taxon>
        <taxon>Heterotrichea</taxon>
        <taxon>Heterotrichida</taxon>
        <taxon>Blepharismidae</taxon>
        <taxon>Blepharisma</taxon>
    </lineage>
</organism>
<dbReference type="Gene3D" id="1.20.1250.20">
    <property type="entry name" value="MFS general substrate transporter like domains"/>
    <property type="match status" value="1"/>
</dbReference>
<accession>A0AAU9JAY9</accession>
<evidence type="ECO:0000313" key="9">
    <source>
        <dbReference type="Proteomes" id="UP001162131"/>
    </source>
</evidence>
<keyword evidence="3 6" id="KW-0812">Transmembrane</keyword>
<dbReference type="PROSITE" id="PS50850">
    <property type="entry name" value="MFS"/>
    <property type="match status" value="1"/>
</dbReference>
<keyword evidence="9" id="KW-1185">Reference proteome</keyword>
<feature type="transmembrane region" description="Helical" evidence="6">
    <location>
        <begin position="88"/>
        <end position="108"/>
    </location>
</feature>
<keyword evidence="4 6" id="KW-1133">Transmembrane helix</keyword>
<dbReference type="SUPFAM" id="SSF103473">
    <property type="entry name" value="MFS general substrate transporter"/>
    <property type="match status" value="1"/>
</dbReference>
<evidence type="ECO:0000256" key="1">
    <source>
        <dbReference type="ARBA" id="ARBA00004141"/>
    </source>
</evidence>
<dbReference type="PANTHER" id="PTHR23511">
    <property type="entry name" value="SYNAPTIC VESICLE GLYCOPROTEIN 2"/>
    <property type="match status" value="1"/>
</dbReference>
<evidence type="ECO:0000256" key="2">
    <source>
        <dbReference type="ARBA" id="ARBA00022448"/>
    </source>
</evidence>
<evidence type="ECO:0000256" key="5">
    <source>
        <dbReference type="ARBA" id="ARBA00023136"/>
    </source>
</evidence>
<feature type="transmembrane region" description="Helical" evidence="6">
    <location>
        <begin position="58"/>
        <end position="81"/>
    </location>
</feature>
<evidence type="ECO:0000313" key="8">
    <source>
        <dbReference type="EMBL" id="CAG9317876.1"/>
    </source>
</evidence>
<dbReference type="AlphaFoldDB" id="A0AAU9JAY9"/>
<feature type="transmembrane region" description="Helical" evidence="6">
    <location>
        <begin position="148"/>
        <end position="169"/>
    </location>
</feature>
<dbReference type="EMBL" id="CAJZBQ010000019">
    <property type="protein sequence ID" value="CAG9317876.1"/>
    <property type="molecule type" value="Genomic_DNA"/>
</dbReference>
<comment type="caution">
    <text evidence="8">The sequence shown here is derived from an EMBL/GenBank/DDBJ whole genome shotgun (WGS) entry which is preliminary data.</text>
</comment>
<protein>
    <recommendedName>
        <fullName evidence="7">Major facilitator superfamily (MFS) profile domain-containing protein</fullName>
    </recommendedName>
</protein>
<dbReference type="InterPro" id="IPR005828">
    <property type="entry name" value="MFS_sugar_transport-like"/>
</dbReference>
<feature type="transmembrane region" description="Helical" evidence="6">
    <location>
        <begin position="21"/>
        <end position="46"/>
    </location>
</feature>
<evidence type="ECO:0000256" key="4">
    <source>
        <dbReference type="ARBA" id="ARBA00022989"/>
    </source>
</evidence>
<evidence type="ECO:0000256" key="3">
    <source>
        <dbReference type="ARBA" id="ARBA00022692"/>
    </source>
</evidence>
<dbReference type="GO" id="GO:0016020">
    <property type="term" value="C:membrane"/>
    <property type="evidence" value="ECO:0007669"/>
    <property type="project" value="UniProtKB-SubCell"/>
</dbReference>
<feature type="domain" description="Major facilitator superfamily (MFS) profile" evidence="7">
    <location>
        <begin position="22"/>
        <end position="222"/>
    </location>
</feature>
<dbReference type="Pfam" id="PF00083">
    <property type="entry name" value="Sugar_tr"/>
    <property type="match status" value="1"/>
</dbReference>